<keyword evidence="2" id="KW-0689">Ribosomal protein</keyword>
<dbReference type="InterPro" id="IPR002143">
    <property type="entry name" value="Ribosomal_uL1"/>
</dbReference>
<dbReference type="Pfam" id="PF00687">
    <property type="entry name" value="Ribosomal_L1"/>
    <property type="match status" value="1"/>
</dbReference>
<dbReference type="InterPro" id="IPR028364">
    <property type="entry name" value="Ribosomal_uL1/biogenesis"/>
</dbReference>
<evidence type="ECO:0000256" key="3">
    <source>
        <dbReference type="ARBA" id="ARBA00023274"/>
    </source>
</evidence>
<dbReference type="AlphaFoldDB" id="A0A7S3MXG8"/>
<dbReference type="PANTHER" id="PTHR36427">
    <property type="entry name" value="54S RIBOSOMAL PROTEIN L1, MITOCHONDRIAL"/>
    <property type="match status" value="1"/>
</dbReference>
<dbReference type="PIRSF" id="PIRSF002155">
    <property type="entry name" value="Ribosomal_L1"/>
    <property type="match status" value="1"/>
</dbReference>
<keyword evidence="3" id="KW-0687">Ribonucleoprotein</keyword>
<accession>A0A7S3MXG8</accession>
<gene>
    <name evidence="4" type="ORF">SINC0208_LOCUS10448</name>
</gene>
<dbReference type="EMBL" id="HBIH01025985">
    <property type="protein sequence ID" value="CAE0329818.1"/>
    <property type="molecule type" value="Transcribed_RNA"/>
</dbReference>
<organism evidence="4">
    <name type="scientific">Strombidium inclinatum</name>
    <dbReference type="NCBI Taxonomy" id="197538"/>
    <lineage>
        <taxon>Eukaryota</taxon>
        <taxon>Sar</taxon>
        <taxon>Alveolata</taxon>
        <taxon>Ciliophora</taxon>
        <taxon>Intramacronucleata</taxon>
        <taxon>Spirotrichea</taxon>
        <taxon>Oligotrichia</taxon>
        <taxon>Strombidiidae</taxon>
        <taxon>Strombidium</taxon>
    </lineage>
</organism>
<proteinExistence type="inferred from homology"/>
<comment type="similarity">
    <text evidence="1">Belongs to the universal ribosomal protein uL1 family.</text>
</comment>
<evidence type="ECO:0000313" key="4">
    <source>
        <dbReference type="EMBL" id="CAE0329818.1"/>
    </source>
</evidence>
<dbReference type="FunFam" id="3.40.50.790:FF:000001">
    <property type="entry name" value="50S ribosomal protein L1"/>
    <property type="match status" value="1"/>
</dbReference>
<name>A0A7S3MXG8_9SPIT</name>
<evidence type="ECO:0000256" key="1">
    <source>
        <dbReference type="ARBA" id="ARBA00010531"/>
    </source>
</evidence>
<evidence type="ECO:0000256" key="2">
    <source>
        <dbReference type="ARBA" id="ARBA00022980"/>
    </source>
</evidence>
<dbReference type="InterPro" id="IPR016095">
    <property type="entry name" value="Ribosomal_uL1_3-a/b-sand"/>
</dbReference>
<evidence type="ECO:0008006" key="5">
    <source>
        <dbReference type="Google" id="ProtNLM"/>
    </source>
</evidence>
<dbReference type="SUPFAM" id="SSF56808">
    <property type="entry name" value="Ribosomal protein L1"/>
    <property type="match status" value="1"/>
</dbReference>
<dbReference type="GO" id="GO:0003723">
    <property type="term" value="F:RNA binding"/>
    <property type="evidence" value="ECO:0007669"/>
    <property type="project" value="InterPro"/>
</dbReference>
<dbReference type="PANTHER" id="PTHR36427:SF3">
    <property type="entry name" value="LARGE RIBOSOMAL SUBUNIT PROTEIN UL1M"/>
    <property type="match status" value="1"/>
</dbReference>
<protein>
    <recommendedName>
        <fullName evidence="5">50S ribosomal protein L1</fullName>
    </recommendedName>
</protein>
<dbReference type="InterPro" id="IPR023674">
    <property type="entry name" value="Ribosomal_uL1-like"/>
</dbReference>
<dbReference type="CDD" id="cd00403">
    <property type="entry name" value="Ribosomal_L1"/>
    <property type="match status" value="1"/>
</dbReference>
<reference evidence="4" key="1">
    <citation type="submission" date="2021-01" db="EMBL/GenBank/DDBJ databases">
        <authorList>
            <person name="Corre E."/>
            <person name="Pelletier E."/>
            <person name="Niang G."/>
            <person name="Scheremetjew M."/>
            <person name="Finn R."/>
            <person name="Kale V."/>
            <person name="Holt S."/>
            <person name="Cochrane G."/>
            <person name="Meng A."/>
            <person name="Brown T."/>
            <person name="Cohen L."/>
        </authorList>
    </citation>
    <scope>NUCLEOTIDE SEQUENCE</scope>
    <source>
        <strain evidence="4">S3</strain>
    </source>
</reference>
<dbReference type="GO" id="GO:0003735">
    <property type="term" value="F:structural constituent of ribosome"/>
    <property type="evidence" value="ECO:0007669"/>
    <property type="project" value="InterPro"/>
</dbReference>
<dbReference type="Gene3D" id="3.40.50.790">
    <property type="match status" value="1"/>
</dbReference>
<dbReference type="GO" id="GO:0015934">
    <property type="term" value="C:large ribosomal subunit"/>
    <property type="evidence" value="ECO:0007669"/>
    <property type="project" value="InterPro"/>
</dbReference>
<dbReference type="Gene3D" id="3.30.190.20">
    <property type="match status" value="1"/>
</dbReference>
<sequence length="184" mass="20108">MIRGTCVLPAGTGKTLKVCVFADADQHEALLAAGADAIGSDQVILDVVQGTADFDRIIATKEFIPQLKRHARFLGPRGLIPNKKSGTLVTADKLVSSVEESKKGLVEFRVNSASFIMTKIGMREFEDEGLTENLEAVMKLLVDKKPETVKGKYFEKAMVKTSMGRPVPLDISRYQEMASDTNAF</sequence>
<dbReference type="GO" id="GO:0006412">
    <property type="term" value="P:translation"/>
    <property type="evidence" value="ECO:0007669"/>
    <property type="project" value="InterPro"/>
</dbReference>